<keyword evidence="1" id="KW-0472">Membrane</keyword>
<dbReference type="AlphaFoldDB" id="A0A897NTZ4"/>
<keyword evidence="1" id="KW-1133">Transmembrane helix</keyword>
<feature type="transmembrane region" description="Helical" evidence="1">
    <location>
        <begin position="20"/>
        <end position="39"/>
    </location>
</feature>
<feature type="domain" description="DUF8151" evidence="2">
    <location>
        <begin position="7"/>
        <end position="78"/>
    </location>
</feature>
<keyword evidence="1" id="KW-0812">Transmembrane</keyword>
<reference evidence="3 4" key="1">
    <citation type="submission" date="2020-11" db="EMBL/GenBank/DDBJ databases">
        <title>Carbohydrate-dependent, anaerobic sulfur respiration: A novel catabolism in halophilic archaea.</title>
        <authorList>
            <person name="Sorokin D.Y."/>
            <person name="Messina E."/>
            <person name="Smedile F."/>
            <person name="La Cono V."/>
            <person name="Hallsworth J.E."/>
            <person name="Yakimov M.M."/>
        </authorList>
    </citation>
    <scope>NUCLEOTIDE SEQUENCE [LARGE SCALE GENOMIC DNA]</scope>
    <source>
        <strain evidence="3 4">HSR-Est</strain>
    </source>
</reference>
<evidence type="ECO:0000256" key="1">
    <source>
        <dbReference type="SAM" id="Phobius"/>
    </source>
</evidence>
<dbReference type="Proteomes" id="UP000663292">
    <property type="component" value="Chromosome"/>
</dbReference>
<organism evidence="3 4">
    <name type="scientific">Halapricum desulfuricans</name>
    <dbReference type="NCBI Taxonomy" id="2841257"/>
    <lineage>
        <taxon>Archaea</taxon>
        <taxon>Methanobacteriati</taxon>
        <taxon>Methanobacteriota</taxon>
        <taxon>Stenosarchaea group</taxon>
        <taxon>Halobacteria</taxon>
        <taxon>Halobacteriales</taxon>
        <taxon>Haloarculaceae</taxon>
        <taxon>Halapricum</taxon>
    </lineage>
</organism>
<dbReference type="Pfam" id="PF26478">
    <property type="entry name" value="DUF8151"/>
    <property type="match status" value="1"/>
</dbReference>
<dbReference type="EMBL" id="CP064791">
    <property type="protein sequence ID" value="QSG16247.1"/>
    <property type="molecule type" value="Genomic_DNA"/>
</dbReference>
<evidence type="ECO:0000259" key="2">
    <source>
        <dbReference type="Pfam" id="PF26478"/>
    </source>
</evidence>
<name>A0A897NTZ4_9EURY</name>
<keyword evidence="4" id="KW-1185">Reference proteome</keyword>
<dbReference type="InterPro" id="IPR058464">
    <property type="entry name" value="DUF8151"/>
</dbReference>
<evidence type="ECO:0000313" key="3">
    <source>
        <dbReference type="EMBL" id="QSG16247.1"/>
    </source>
</evidence>
<accession>A0A897NTZ4</accession>
<proteinExistence type="predicted"/>
<gene>
    <name evidence="3" type="ORF">HSEST_2738</name>
</gene>
<feature type="transmembrane region" description="Helical" evidence="1">
    <location>
        <begin position="51"/>
        <end position="70"/>
    </location>
</feature>
<sequence>MSHRREQDMIESAGEILPELFYTALASGLAGIGLLAEATSWQTISGGETVVGMWMAAVGLVALYAGFKLVSEKGLPTLQ</sequence>
<protein>
    <submittedName>
        <fullName evidence="3">Putative membrane protein</fullName>
    </submittedName>
</protein>
<evidence type="ECO:0000313" key="4">
    <source>
        <dbReference type="Proteomes" id="UP000663292"/>
    </source>
</evidence>